<evidence type="ECO:0000313" key="3">
    <source>
        <dbReference type="Proteomes" id="UP000065641"/>
    </source>
</evidence>
<keyword evidence="3" id="KW-1185">Reference proteome</keyword>
<dbReference type="SUPFAM" id="SSF52096">
    <property type="entry name" value="ClpP/crotonase"/>
    <property type="match status" value="1"/>
</dbReference>
<gene>
    <name evidence="2" type="ORF">PS2015_1796</name>
</gene>
<dbReference type="AlphaFoldDB" id="A0A0S2KEB2"/>
<evidence type="ECO:0000256" key="1">
    <source>
        <dbReference type="ARBA" id="ARBA00005254"/>
    </source>
</evidence>
<dbReference type="InterPro" id="IPR029045">
    <property type="entry name" value="ClpP/crotonase-like_dom_sf"/>
</dbReference>
<dbReference type="RefSeq" id="WP_058021883.1">
    <property type="nucleotide sequence ID" value="NZ_CP013189.1"/>
</dbReference>
<dbReference type="PATRIC" id="fig|1249552.3.peg.1804"/>
<dbReference type="STRING" id="1249552.PS2015_1796"/>
<protein>
    <submittedName>
        <fullName evidence="2">Enoyl-CoA hydratase</fullName>
    </submittedName>
</protein>
<dbReference type="GO" id="GO:0003824">
    <property type="term" value="F:catalytic activity"/>
    <property type="evidence" value="ECO:0007669"/>
    <property type="project" value="UniProtKB-ARBA"/>
</dbReference>
<dbReference type="Gene3D" id="1.10.12.10">
    <property type="entry name" value="Lyase 2-enoyl-coa Hydratase, Chain A, domain 2"/>
    <property type="match status" value="1"/>
</dbReference>
<dbReference type="CDD" id="cd06558">
    <property type="entry name" value="crotonase-like"/>
    <property type="match status" value="1"/>
</dbReference>
<dbReference type="Proteomes" id="UP000065641">
    <property type="component" value="Chromosome"/>
</dbReference>
<accession>A0A0S2KEB2</accession>
<dbReference type="Gene3D" id="3.90.226.10">
    <property type="entry name" value="2-enoyl-CoA Hydratase, Chain A, domain 1"/>
    <property type="match status" value="1"/>
</dbReference>
<name>A0A0S2KEB2_9GAMM</name>
<dbReference type="PANTHER" id="PTHR42964:SF1">
    <property type="entry name" value="POLYKETIDE BIOSYNTHESIS ENOYL-COA HYDRATASE PKSH-RELATED"/>
    <property type="match status" value="1"/>
</dbReference>
<dbReference type="PANTHER" id="PTHR42964">
    <property type="entry name" value="ENOYL-COA HYDRATASE"/>
    <property type="match status" value="1"/>
</dbReference>
<dbReference type="EMBL" id="CP013189">
    <property type="protein sequence ID" value="ALO46446.1"/>
    <property type="molecule type" value="Genomic_DNA"/>
</dbReference>
<dbReference type="OrthoDB" id="9807606at2"/>
<dbReference type="InterPro" id="IPR001753">
    <property type="entry name" value="Enoyl-CoA_hydra/iso"/>
</dbReference>
<organism evidence="2 3">
    <name type="scientific">Pseudohongiella spirulinae</name>
    <dbReference type="NCBI Taxonomy" id="1249552"/>
    <lineage>
        <taxon>Bacteria</taxon>
        <taxon>Pseudomonadati</taxon>
        <taxon>Pseudomonadota</taxon>
        <taxon>Gammaproteobacteria</taxon>
        <taxon>Pseudomonadales</taxon>
        <taxon>Pseudohongiellaceae</taxon>
        <taxon>Pseudohongiella</taxon>
    </lineage>
</organism>
<comment type="similarity">
    <text evidence="1">Belongs to the enoyl-CoA hydratase/isomerase family.</text>
</comment>
<dbReference type="KEGG" id="pspi:PS2015_1796"/>
<proteinExistence type="inferred from homology"/>
<dbReference type="Pfam" id="PF00378">
    <property type="entry name" value="ECH_1"/>
    <property type="match status" value="1"/>
</dbReference>
<sequence>MSDKNFSDVLQIEKPASGIAEIWLNRPEKHNAFDPALIAAIHRALDTLRDDSSTRVVIIAGRGKSFCSGADLNYMKSMVNFSHAENVADAGRLSAMLQTLHRFPKPVIAAVHGNVFAGATGIVACSDFVIAADSARFCISEVKLGLVPAVISPYVMSRIGPHQARRYFLTAEVFDAAAAQRVGLVHECVADDSVMAYAHARAMEMLRNAPASLADTKTLIRELVPVPSSPELSQLTCELIARVRAGDEAQAGLQAFLDKRPAPWIADDGETA</sequence>
<dbReference type="InterPro" id="IPR051683">
    <property type="entry name" value="Enoyl-CoA_Hydratase/Isomerase"/>
</dbReference>
<dbReference type="InterPro" id="IPR014748">
    <property type="entry name" value="Enoyl-CoA_hydra_C"/>
</dbReference>
<evidence type="ECO:0000313" key="2">
    <source>
        <dbReference type="EMBL" id="ALO46446.1"/>
    </source>
</evidence>
<reference evidence="2 3" key="1">
    <citation type="submission" date="2015-11" db="EMBL/GenBank/DDBJ databases">
        <authorList>
            <person name="Zhang Y."/>
            <person name="Guo Z."/>
        </authorList>
    </citation>
    <scope>NUCLEOTIDE SEQUENCE [LARGE SCALE GENOMIC DNA]</scope>
    <source>
        <strain evidence="2 3">KCTC 32221</strain>
    </source>
</reference>